<comment type="subcellular location">
    <subcellularLocation>
        <location evidence="1">Nucleus</location>
    </subcellularLocation>
</comment>
<sequence length="101" mass="10932">MGKLSGINESTVRFIKKNEAKIKTALAATAPPSAKQVSHIRNSAMSQMESALFVWITDQNKKDNPIDSNAIRAKGKSLYERLTSAETSTSDEALPPAILNS</sequence>
<feature type="region of interest" description="Disordered" evidence="2">
    <location>
        <begin position="82"/>
        <end position="101"/>
    </location>
</feature>
<evidence type="ECO:0000256" key="1">
    <source>
        <dbReference type="ARBA" id="ARBA00004123"/>
    </source>
</evidence>
<dbReference type="Gene3D" id="1.10.10.60">
    <property type="entry name" value="Homeodomain-like"/>
    <property type="match status" value="1"/>
</dbReference>
<gene>
    <name evidence="3" type="ORF">Pmani_037049</name>
</gene>
<name>A0AAE1TNQ3_9EUCA</name>
<protein>
    <recommendedName>
        <fullName evidence="5">HTH CENPB-type domain-containing protein</fullName>
    </recommendedName>
</protein>
<dbReference type="EMBL" id="JAWZYT010005630">
    <property type="protein sequence ID" value="KAK4290030.1"/>
    <property type="molecule type" value="Genomic_DNA"/>
</dbReference>
<evidence type="ECO:0000256" key="2">
    <source>
        <dbReference type="SAM" id="MobiDB-lite"/>
    </source>
</evidence>
<evidence type="ECO:0000313" key="3">
    <source>
        <dbReference type="EMBL" id="KAK4290030.1"/>
    </source>
</evidence>
<comment type="caution">
    <text evidence="3">The sequence shown here is derived from an EMBL/GenBank/DDBJ whole genome shotgun (WGS) entry which is preliminary data.</text>
</comment>
<reference evidence="3" key="1">
    <citation type="submission" date="2023-11" db="EMBL/GenBank/DDBJ databases">
        <title>Genome assemblies of two species of porcelain crab, Petrolisthes cinctipes and Petrolisthes manimaculis (Anomura: Porcellanidae).</title>
        <authorList>
            <person name="Angst P."/>
        </authorList>
    </citation>
    <scope>NUCLEOTIDE SEQUENCE</scope>
    <source>
        <strain evidence="3">PB745_02</strain>
        <tissue evidence="3">Gill</tissue>
    </source>
</reference>
<evidence type="ECO:0000313" key="4">
    <source>
        <dbReference type="Proteomes" id="UP001292094"/>
    </source>
</evidence>
<keyword evidence="4" id="KW-1185">Reference proteome</keyword>
<dbReference type="AlphaFoldDB" id="A0AAE1TNQ3"/>
<dbReference type="InterPro" id="IPR009057">
    <property type="entry name" value="Homeodomain-like_sf"/>
</dbReference>
<evidence type="ECO:0008006" key="5">
    <source>
        <dbReference type="Google" id="ProtNLM"/>
    </source>
</evidence>
<dbReference type="Proteomes" id="UP001292094">
    <property type="component" value="Unassembled WGS sequence"/>
</dbReference>
<accession>A0AAE1TNQ3</accession>
<organism evidence="3 4">
    <name type="scientific">Petrolisthes manimaculis</name>
    <dbReference type="NCBI Taxonomy" id="1843537"/>
    <lineage>
        <taxon>Eukaryota</taxon>
        <taxon>Metazoa</taxon>
        <taxon>Ecdysozoa</taxon>
        <taxon>Arthropoda</taxon>
        <taxon>Crustacea</taxon>
        <taxon>Multicrustacea</taxon>
        <taxon>Malacostraca</taxon>
        <taxon>Eumalacostraca</taxon>
        <taxon>Eucarida</taxon>
        <taxon>Decapoda</taxon>
        <taxon>Pleocyemata</taxon>
        <taxon>Anomura</taxon>
        <taxon>Galatheoidea</taxon>
        <taxon>Porcellanidae</taxon>
        <taxon>Petrolisthes</taxon>
    </lineage>
</organism>
<dbReference type="GO" id="GO:0005634">
    <property type="term" value="C:nucleus"/>
    <property type="evidence" value="ECO:0007669"/>
    <property type="project" value="UniProtKB-SubCell"/>
</dbReference>
<dbReference type="SUPFAM" id="SSF46689">
    <property type="entry name" value="Homeodomain-like"/>
    <property type="match status" value="1"/>
</dbReference>
<proteinExistence type="predicted"/>